<dbReference type="AlphaFoldDB" id="A0A9J6QM22"/>
<dbReference type="RefSeq" id="WP_253019802.1">
    <property type="nucleotide sequence ID" value="NZ_JAOSHN010000003.1"/>
</dbReference>
<dbReference type="Proteomes" id="UP001065549">
    <property type="component" value="Unassembled WGS sequence"/>
</dbReference>
<keyword evidence="2" id="KW-1185">Reference proteome</keyword>
<name>A0A9J6QM22_9FIRM</name>
<proteinExistence type="predicted"/>
<protein>
    <submittedName>
        <fullName evidence="1">Uncharacterized protein</fullName>
    </submittedName>
</protein>
<evidence type="ECO:0000313" key="1">
    <source>
        <dbReference type="EMBL" id="MCU7378225.1"/>
    </source>
</evidence>
<reference evidence="1" key="1">
    <citation type="submission" date="2022-09" db="EMBL/GenBank/DDBJ databases">
        <title>Culturomic study of gut microbiota in children with autism spectrum disorder.</title>
        <authorList>
            <person name="Efimov B.A."/>
            <person name="Chaplin A.V."/>
            <person name="Sokolova S.R."/>
            <person name="Pikina A.P."/>
            <person name="Korzhanova M."/>
            <person name="Belova V."/>
            <person name="Korostin D."/>
        </authorList>
    </citation>
    <scope>NUCLEOTIDE SEQUENCE</scope>
    <source>
        <strain evidence="1">ASD5510</strain>
    </source>
</reference>
<organism evidence="1 2">
    <name type="scientific">Hominibacterium faecale</name>
    <dbReference type="NCBI Taxonomy" id="2839743"/>
    <lineage>
        <taxon>Bacteria</taxon>
        <taxon>Bacillati</taxon>
        <taxon>Bacillota</taxon>
        <taxon>Clostridia</taxon>
        <taxon>Peptostreptococcales</taxon>
        <taxon>Anaerovoracaceae</taxon>
        <taxon>Hominibacterium</taxon>
    </lineage>
</organism>
<evidence type="ECO:0000313" key="2">
    <source>
        <dbReference type="Proteomes" id="UP001065549"/>
    </source>
</evidence>
<dbReference type="EMBL" id="JAOSHN010000003">
    <property type="protein sequence ID" value="MCU7378225.1"/>
    <property type="molecule type" value="Genomic_DNA"/>
</dbReference>
<sequence length="750" mass="81346">MEKVKADQNYDDQAVRLDWGDGTDEGNGAVSDPALPPDITKILCKIAGTEGSYQVFWSPQKGVTTYQLAVFRYEELVGETVAVTGTSGTITRTVSDDAQYYIGVAPSDNPAAYKKIPVFSTAPVQLNQVRVLKDAAIEVDYAFPGMITDLVQVSLTNTEQSIQKTVELVPYACQIRFKEHGLPALEDYTLTLGAENRVEKTKVHYEPADSCAVHLPRPEFTRLEATADTAAERSFSLSAPGGFWKGGKLAVFLYAGSTLLWSKAKVDALADGSYTISIPQGAFSVGTEGGFFVRFQVEKDQVLSLPSMPVRLLLSVPEPVKCHYTAADTVCFHFRRNCGFPHGMAAAAKEKTYALSPDLKGGEELVSLPLDTGSPVAFSYTSGISQGKACPAQNRLHPAFYLFGDASPCICKSQTPNLDQSGAITVALDSGLGIKTELSKTYFKLLSKDSGYVLEIAKEAWDFSDKAVRQAIKEDFQGFLIEMEEKAFTAGQILAVRGLAEDYLPQSMEEFLYYHGHLDNNFVELFPGLTIKADQQTYQYVGDTGAALYVNGYTGTGTKYAPVSRKKGKLCLDPFVTLLSEGDYVEDLEQPTMESGLCAFGGGSVTDLNACGIAREYAGILYPDHFPSAEKEGAPQVCKNPAVLSASSYKALAANLSAFRKTGVPESGASAVYLRGRTQLTPCMPVTVNGFLHQMPLGSTLCDLAPLTGLLEPRQEPAVYRCGLPVYTFHMTGSWSGDFYLYPGDVISWK</sequence>
<accession>A0A9J6QM22</accession>
<comment type="caution">
    <text evidence="1">The sequence shown here is derived from an EMBL/GenBank/DDBJ whole genome shotgun (WGS) entry which is preliminary data.</text>
</comment>
<gene>
    <name evidence="1" type="ORF">OBO34_07635</name>
</gene>